<feature type="chain" id="PRO_5016185615" description="Cell division coordinator CpoB" evidence="1">
    <location>
        <begin position="23"/>
        <end position="239"/>
    </location>
</feature>
<feature type="compositionally biased region" description="Low complexity" evidence="3">
    <location>
        <begin position="90"/>
        <end position="102"/>
    </location>
</feature>
<dbReference type="GO" id="GO:0043093">
    <property type="term" value="P:FtsZ-dependent cytokinesis"/>
    <property type="evidence" value="ECO:0007669"/>
    <property type="project" value="UniProtKB-UniRule"/>
</dbReference>
<dbReference type="GO" id="GO:0070206">
    <property type="term" value="P:protein trimerization"/>
    <property type="evidence" value="ECO:0007669"/>
    <property type="project" value="InterPro"/>
</dbReference>
<name>A0A2X0VA31_9GAMM</name>
<keyword evidence="1" id="KW-0132">Cell division</keyword>
<reference evidence="4 5" key="1">
    <citation type="submission" date="2018-06" db="EMBL/GenBank/DDBJ databases">
        <authorList>
            <consortium name="Pathogen Informatics"/>
            <person name="Doyle S."/>
        </authorList>
    </citation>
    <scope>NUCLEOTIDE SEQUENCE [LARGE SCALE GENOMIC DNA]</scope>
    <source>
        <strain evidence="4 5">NCTC13093</strain>
    </source>
</reference>
<sequence length="239" mass="26599" precursor="true">MQLVKVISTAILTLSISTAAMASDSLQRQLDAQQRTMLSMQNRMAEMEREIKQLKGSIDELSYRLNSAPAASANTSAPSNTAVSQPKVEQTQTTAQAPVQTADKGSADTQKDSVAGVDDKAQALYDKAYALVLDNKLKEAEQAFGNYIDTYKNNKLTPNAWYWKGQVQYKLQDYDSARVSFLNVVRFEDSLKRPDALYKLGMITKFKGDKEKAQKYFELVIKSYPGDTAATLSQRELGR</sequence>
<dbReference type="InterPro" id="IPR034706">
    <property type="entry name" value="CpoB"/>
</dbReference>
<keyword evidence="5" id="KW-1185">Reference proteome</keyword>
<dbReference type="SUPFAM" id="SSF48452">
    <property type="entry name" value="TPR-like"/>
    <property type="match status" value="1"/>
</dbReference>
<dbReference type="HAMAP" id="MF_02066">
    <property type="entry name" value="CpoB"/>
    <property type="match status" value="1"/>
</dbReference>
<comment type="subcellular location">
    <subcellularLocation>
        <location evidence="1">Periplasm</location>
    </subcellularLocation>
</comment>
<evidence type="ECO:0000313" key="4">
    <source>
        <dbReference type="EMBL" id="SPT70025.1"/>
    </source>
</evidence>
<proteinExistence type="inferred from homology"/>
<comment type="similarity">
    <text evidence="1">Belongs to the CpoB family.</text>
</comment>
<dbReference type="Pfam" id="PF13432">
    <property type="entry name" value="TPR_16"/>
    <property type="match status" value="1"/>
</dbReference>
<keyword evidence="2" id="KW-0802">TPR repeat</keyword>
<dbReference type="RefSeq" id="WP_113744138.1">
    <property type="nucleotide sequence ID" value="NZ_UAPU01000007.1"/>
</dbReference>
<dbReference type="SMART" id="SM00028">
    <property type="entry name" value="TPR"/>
    <property type="match status" value="3"/>
</dbReference>
<evidence type="ECO:0000256" key="3">
    <source>
        <dbReference type="SAM" id="MobiDB-lite"/>
    </source>
</evidence>
<keyword evidence="1" id="KW-0175">Coiled coil</keyword>
<evidence type="ECO:0000256" key="2">
    <source>
        <dbReference type="PROSITE-ProRule" id="PRU00339"/>
    </source>
</evidence>
<keyword evidence="1" id="KW-0574">Periplasm</keyword>
<dbReference type="AlphaFoldDB" id="A0A2X0VA31"/>
<dbReference type="InterPro" id="IPR011990">
    <property type="entry name" value="TPR-like_helical_dom_sf"/>
</dbReference>
<dbReference type="InterPro" id="IPR019734">
    <property type="entry name" value="TPR_rpt"/>
</dbReference>
<dbReference type="Gene3D" id="1.20.5.110">
    <property type="match status" value="1"/>
</dbReference>
<keyword evidence="1" id="KW-0131">Cell cycle</keyword>
<feature type="region of interest" description="Disordered" evidence="3">
    <location>
        <begin position="69"/>
        <end position="113"/>
    </location>
</feature>
<accession>A0A2X0VA31</accession>
<gene>
    <name evidence="4" type="primary">ybgF</name>
    <name evidence="1" type="synonym">cpoB</name>
    <name evidence="4" type="ORF">NCTC13093_01423</name>
</gene>
<dbReference type="NCBIfam" id="TIGR02795">
    <property type="entry name" value="tol_pal_ybgF"/>
    <property type="match status" value="1"/>
</dbReference>
<dbReference type="Proteomes" id="UP000250086">
    <property type="component" value="Unassembled WGS sequence"/>
</dbReference>
<dbReference type="GO" id="GO:0030288">
    <property type="term" value="C:outer membrane-bounded periplasmic space"/>
    <property type="evidence" value="ECO:0007669"/>
    <property type="project" value="UniProtKB-UniRule"/>
</dbReference>
<feature type="signal peptide" evidence="1">
    <location>
        <begin position="1"/>
        <end position="22"/>
    </location>
</feature>
<feature type="repeat" description="TPR" evidence="2">
    <location>
        <begin position="194"/>
        <end position="227"/>
    </location>
</feature>
<organism evidence="4 5">
    <name type="scientific">Anaerobiospirillum thomasii</name>
    <dbReference type="NCBI Taxonomy" id="179995"/>
    <lineage>
        <taxon>Bacteria</taxon>
        <taxon>Pseudomonadati</taxon>
        <taxon>Pseudomonadota</taxon>
        <taxon>Gammaproteobacteria</taxon>
        <taxon>Aeromonadales</taxon>
        <taxon>Succinivibrionaceae</taxon>
        <taxon>Anaerobiospirillum</taxon>
    </lineage>
</organism>
<dbReference type="Gene3D" id="1.25.40.10">
    <property type="entry name" value="Tetratricopeptide repeat domain"/>
    <property type="match status" value="1"/>
</dbReference>
<dbReference type="OrthoDB" id="9768142at2"/>
<protein>
    <recommendedName>
        <fullName evidence="1">Cell division coordinator CpoB</fullName>
    </recommendedName>
</protein>
<comment type="function">
    <text evidence="1">Mediates coordination of peptidoglycan synthesis and outer membrane constriction during cell division.</text>
</comment>
<feature type="coiled-coil region" evidence="1">
    <location>
        <begin position="23"/>
        <end position="64"/>
    </location>
</feature>
<evidence type="ECO:0000256" key="1">
    <source>
        <dbReference type="HAMAP-Rule" id="MF_02066"/>
    </source>
</evidence>
<dbReference type="EMBL" id="UAPV01000001">
    <property type="protein sequence ID" value="SPT70025.1"/>
    <property type="molecule type" value="Genomic_DNA"/>
</dbReference>
<dbReference type="PROSITE" id="PS50005">
    <property type="entry name" value="TPR"/>
    <property type="match status" value="1"/>
</dbReference>
<keyword evidence="1" id="KW-0732">Signal</keyword>
<dbReference type="Pfam" id="PF13174">
    <property type="entry name" value="TPR_6"/>
    <property type="match status" value="1"/>
</dbReference>
<dbReference type="InterPro" id="IPR014162">
    <property type="entry name" value="CpoB_C"/>
</dbReference>
<feature type="compositionally biased region" description="Low complexity" evidence="3">
    <location>
        <begin position="69"/>
        <end position="82"/>
    </location>
</feature>
<evidence type="ECO:0000313" key="5">
    <source>
        <dbReference type="Proteomes" id="UP000250086"/>
    </source>
</evidence>